<dbReference type="InterPro" id="IPR004095">
    <property type="entry name" value="TGS"/>
</dbReference>
<dbReference type="InterPro" id="IPR006073">
    <property type="entry name" value="GTP-bd"/>
</dbReference>
<dbReference type="GO" id="GO:0003924">
    <property type="term" value="F:GTPase activity"/>
    <property type="evidence" value="ECO:0007669"/>
    <property type="project" value="InterPro"/>
</dbReference>
<dbReference type="SUPFAM" id="SSF52540">
    <property type="entry name" value="P-loop containing nucleoside triphosphate hydrolases"/>
    <property type="match status" value="1"/>
</dbReference>
<evidence type="ECO:0000313" key="3">
    <source>
        <dbReference type="Proteomes" id="UP000051373"/>
    </source>
</evidence>
<dbReference type="EMBL" id="LJUJ01000016">
    <property type="protein sequence ID" value="KPK63262.1"/>
    <property type="molecule type" value="Genomic_DNA"/>
</dbReference>
<gene>
    <name evidence="2" type="ORF">AMJ83_07885</name>
</gene>
<dbReference type="Proteomes" id="UP000051373">
    <property type="component" value="Unassembled WGS sequence"/>
</dbReference>
<dbReference type="Pfam" id="PF01926">
    <property type="entry name" value="MMR_HSR1"/>
    <property type="match status" value="1"/>
</dbReference>
<feature type="domain" description="TGS" evidence="1">
    <location>
        <begin position="247"/>
        <end position="321"/>
    </location>
</feature>
<organism evidence="2 3">
    <name type="scientific">candidate division WOR_3 bacterium SM23_42</name>
    <dbReference type="NCBI Taxonomy" id="1703779"/>
    <lineage>
        <taxon>Bacteria</taxon>
        <taxon>Bacteria division WOR-3</taxon>
    </lineage>
</organism>
<dbReference type="Gene3D" id="3.40.50.300">
    <property type="entry name" value="P-loop containing nucleotide triphosphate hydrolases"/>
    <property type="match status" value="1"/>
</dbReference>
<dbReference type="PROSITE" id="PS51880">
    <property type="entry name" value="TGS"/>
    <property type="match status" value="1"/>
</dbReference>
<reference evidence="2 3" key="1">
    <citation type="journal article" date="2015" name="Microbiome">
        <title>Genomic resolution of linkages in carbon, nitrogen, and sulfur cycling among widespread estuary sediment bacteria.</title>
        <authorList>
            <person name="Baker B.J."/>
            <person name="Lazar C.S."/>
            <person name="Teske A.P."/>
            <person name="Dick G.J."/>
        </authorList>
    </citation>
    <scope>NUCLEOTIDE SEQUENCE [LARGE SCALE GENOMIC DNA]</scope>
    <source>
        <strain evidence="2">SM23_42</strain>
    </source>
</reference>
<dbReference type="InterPro" id="IPR012676">
    <property type="entry name" value="TGS-like"/>
</dbReference>
<dbReference type="Pfam" id="PF02824">
    <property type="entry name" value="TGS"/>
    <property type="match status" value="1"/>
</dbReference>
<dbReference type="InterPro" id="IPR045001">
    <property type="entry name" value="DRG"/>
</dbReference>
<evidence type="ECO:0000313" key="2">
    <source>
        <dbReference type="EMBL" id="KPK63262.1"/>
    </source>
</evidence>
<protein>
    <recommendedName>
        <fullName evidence="1">TGS domain-containing protein</fullName>
    </recommendedName>
</protein>
<dbReference type="InterPro" id="IPR012675">
    <property type="entry name" value="Beta-grasp_dom_sf"/>
</dbReference>
<dbReference type="AlphaFoldDB" id="A0A0S8FRU6"/>
<name>A0A0S8FRU6_UNCW3</name>
<proteinExistence type="predicted"/>
<dbReference type="GO" id="GO:0005525">
    <property type="term" value="F:GTP binding"/>
    <property type="evidence" value="ECO:0007669"/>
    <property type="project" value="InterPro"/>
</dbReference>
<sequence>MPANLPPQYFDVEKKFRETRDLREKLLYLQEMLSIIPKHKGTEKLQADLKTRISKLKSTISKQKKSGGTGGTWYQVEKQGAGQVVLVGLPNSGKSALLNAITNAHVEVALYPFTTNLPQVGMMDYRDIKIQIIDTPPLYEDAPPWLFGLYRNGDILLVVLDAQGDVRNDFETILNALKARNIFVSEGEFGDVKNAVIVINKSDDNPKSDMIDSFIAQNRGTFDVLRVSTTTGGGVEQLREQIFASLHIIRVYTKKIGHPIDKKEPVVLKRGTTVIDAAEHIHKDFKKKLKFARLWSDSDYNGQRVEKNHVLADGDVIEFHV</sequence>
<evidence type="ECO:0000259" key="1">
    <source>
        <dbReference type="PROSITE" id="PS51880"/>
    </source>
</evidence>
<accession>A0A0S8FRU6</accession>
<comment type="caution">
    <text evidence="2">The sequence shown here is derived from an EMBL/GenBank/DDBJ whole genome shotgun (WGS) entry which is preliminary data.</text>
</comment>
<dbReference type="PATRIC" id="fig|1703779.3.peg.2409"/>
<dbReference type="PRINTS" id="PR00326">
    <property type="entry name" value="GTP1OBG"/>
</dbReference>
<dbReference type="STRING" id="1703779.AMJ83_07885"/>
<dbReference type="PANTHER" id="PTHR43127">
    <property type="entry name" value="DEVELOPMENTALLY-REGULATED GTP-BINDING PROTEIN 2"/>
    <property type="match status" value="1"/>
</dbReference>
<dbReference type="Gene3D" id="3.10.20.30">
    <property type="match status" value="1"/>
</dbReference>
<dbReference type="InterPro" id="IPR027417">
    <property type="entry name" value="P-loop_NTPase"/>
</dbReference>
<dbReference type="SUPFAM" id="SSF81271">
    <property type="entry name" value="TGS-like"/>
    <property type="match status" value="1"/>
</dbReference>